<evidence type="ECO:0000256" key="7">
    <source>
        <dbReference type="ARBA" id="ARBA00022527"/>
    </source>
</evidence>
<keyword evidence="14" id="KW-0067">ATP-binding</keyword>
<protein>
    <recommendedName>
        <fullName evidence="20">(1-&gt;3)-beta-glucan endohydrolase</fullName>
        <ecNumber evidence="4">2.7.11.1</ecNumber>
        <ecNumber evidence="5">3.2.1.39</ecNumber>
    </recommendedName>
    <alternativeName>
        <fullName evidence="21">Beta-1,3-endoglucanase</fullName>
    </alternativeName>
</protein>
<keyword evidence="10" id="KW-0732">Signal</keyword>
<dbReference type="PRINTS" id="PR01217">
    <property type="entry name" value="PRICHEXTENSN"/>
</dbReference>
<dbReference type="EMBL" id="SMOL01000408">
    <property type="protein sequence ID" value="KAB2614541.1"/>
    <property type="molecule type" value="Genomic_DNA"/>
</dbReference>
<feature type="domain" description="X8" evidence="26">
    <location>
        <begin position="928"/>
        <end position="1012"/>
    </location>
</feature>
<reference evidence="28 29" key="2">
    <citation type="submission" date="2019-11" db="EMBL/GenBank/DDBJ databases">
        <title>A de novo genome assembly of a pear dwarfing rootstock.</title>
        <authorList>
            <person name="Wang F."/>
            <person name="Wang J."/>
            <person name="Li S."/>
            <person name="Zhang Y."/>
            <person name="Fang M."/>
            <person name="Ma L."/>
            <person name="Zhao Y."/>
            <person name="Jiang S."/>
        </authorList>
    </citation>
    <scope>NUCLEOTIDE SEQUENCE [LARGE SCALE GENOMIC DNA]</scope>
    <source>
        <strain evidence="28">S2</strain>
        <tissue evidence="28">Leaf</tissue>
    </source>
</reference>
<keyword evidence="11" id="KW-0547">Nucleotide-binding</keyword>
<evidence type="ECO:0000313" key="28">
    <source>
        <dbReference type="EMBL" id="KAB2614541.1"/>
    </source>
</evidence>
<evidence type="ECO:0000256" key="19">
    <source>
        <dbReference type="ARBA" id="ARBA00023295"/>
    </source>
</evidence>
<evidence type="ECO:0000256" key="8">
    <source>
        <dbReference type="ARBA" id="ARBA00022622"/>
    </source>
</evidence>
<evidence type="ECO:0000256" key="14">
    <source>
        <dbReference type="ARBA" id="ARBA00022840"/>
    </source>
</evidence>
<dbReference type="Gene3D" id="1.10.510.10">
    <property type="entry name" value="Transferase(Phosphotransferase) domain 1"/>
    <property type="match status" value="1"/>
</dbReference>
<feature type="compositionally biased region" description="Pro residues" evidence="25">
    <location>
        <begin position="1060"/>
        <end position="1086"/>
    </location>
</feature>
<organism evidence="28 29">
    <name type="scientific">Pyrus ussuriensis x Pyrus communis</name>
    <dbReference type="NCBI Taxonomy" id="2448454"/>
    <lineage>
        <taxon>Eukaryota</taxon>
        <taxon>Viridiplantae</taxon>
        <taxon>Streptophyta</taxon>
        <taxon>Embryophyta</taxon>
        <taxon>Tracheophyta</taxon>
        <taxon>Spermatophyta</taxon>
        <taxon>Magnoliopsida</taxon>
        <taxon>eudicotyledons</taxon>
        <taxon>Gunneridae</taxon>
        <taxon>Pentapetalae</taxon>
        <taxon>rosids</taxon>
        <taxon>fabids</taxon>
        <taxon>Rosales</taxon>
        <taxon>Rosaceae</taxon>
        <taxon>Amygdaloideae</taxon>
        <taxon>Maleae</taxon>
        <taxon>Pyrus</taxon>
    </lineage>
</organism>
<dbReference type="EC" id="3.2.1.39" evidence="5"/>
<evidence type="ECO:0000256" key="24">
    <source>
        <dbReference type="RuleBase" id="RU004335"/>
    </source>
</evidence>
<evidence type="ECO:0000256" key="15">
    <source>
        <dbReference type="ARBA" id="ARBA00023136"/>
    </source>
</evidence>
<keyword evidence="12" id="KW-0418">Kinase</keyword>
<keyword evidence="9" id="KW-0808">Transferase</keyword>
<evidence type="ECO:0000256" key="17">
    <source>
        <dbReference type="ARBA" id="ARBA00023180"/>
    </source>
</evidence>
<feature type="compositionally biased region" description="Low complexity" evidence="25">
    <location>
        <begin position="835"/>
        <end position="847"/>
    </location>
</feature>
<dbReference type="OrthoDB" id="417697at2759"/>
<evidence type="ECO:0000256" key="3">
    <source>
        <dbReference type="ARBA" id="ARBA00008773"/>
    </source>
</evidence>
<feature type="compositionally biased region" description="Polar residues" evidence="25">
    <location>
        <begin position="1"/>
        <end position="12"/>
    </location>
</feature>
<gene>
    <name evidence="28" type="ORF">D8674_041259</name>
</gene>
<feature type="compositionally biased region" description="Pro residues" evidence="25">
    <location>
        <begin position="1094"/>
        <end position="1126"/>
    </location>
</feature>
<dbReference type="GO" id="GO:0009506">
    <property type="term" value="C:plasmodesma"/>
    <property type="evidence" value="ECO:0007669"/>
    <property type="project" value="UniProtKB-ARBA"/>
</dbReference>
<evidence type="ECO:0000256" key="5">
    <source>
        <dbReference type="ARBA" id="ARBA00012780"/>
    </source>
</evidence>
<evidence type="ECO:0000256" key="6">
    <source>
        <dbReference type="ARBA" id="ARBA00022475"/>
    </source>
</evidence>
<dbReference type="Gene3D" id="1.20.58.1040">
    <property type="match status" value="1"/>
</dbReference>
<evidence type="ECO:0000256" key="11">
    <source>
        <dbReference type="ARBA" id="ARBA00022741"/>
    </source>
</evidence>
<keyword evidence="29" id="KW-1185">Reference proteome</keyword>
<evidence type="ECO:0000256" key="16">
    <source>
        <dbReference type="ARBA" id="ARBA00023157"/>
    </source>
</evidence>
<accession>A0A5N5GL23</accession>
<evidence type="ECO:0000256" key="22">
    <source>
        <dbReference type="ARBA" id="ARBA00047899"/>
    </source>
</evidence>
<feature type="region of interest" description="Disordered" evidence="25">
    <location>
        <begin position="796"/>
        <end position="924"/>
    </location>
</feature>
<evidence type="ECO:0000256" key="25">
    <source>
        <dbReference type="SAM" id="MobiDB-lite"/>
    </source>
</evidence>
<dbReference type="GO" id="GO:0005737">
    <property type="term" value="C:cytoplasm"/>
    <property type="evidence" value="ECO:0007669"/>
    <property type="project" value="TreeGrafter"/>
</dbReference>
<dbReference type="SUPFAM" id="SSF51445">
    <property type="entry name" value="(Trans)glycosidases"/>
    <property type="match status" value="1"/>
</dbReference>
<dbReference type="GO" id="GO:0005886">
    <property type="term" value="C:plasma membrane"/>
    <property type="evidence" value="ECO:0007669"/>
    <property type="project" value="UniProtKB-SubCell"/>
</dbReference>
<dbReference type="InterPro" id="IPR012946">
    <property type="entry name" value="X8"/>
</dbReference>
<evidence type="ECO:0000313" key="29">
    <source>
        <dbReference type="Proteomes" id="UP000327157"/>
    </source>
</evidence>
<evidence type="ECO:0000256" key="20">
    <source>
        <dbReference type="ARBA" id="ARBA00033335"/>
    </source>
</evidence>
<dbReference type="GO" id="GO:0005634">
    <property type="term" value="C:nucleus"/>
    <property type="evidence" value="ECO:0007669"/>
    <property type="project" value="TreeGrafter"/>
</dbReference>
<dbReference type="GO" id="GO:0005524">
    <property type="term" value="F:ATP binding"/>
    <property type="evidence" value="ECO:0007669"/>
    <property type="project" value="UniProtKB-KW"/>
</dbReference>
<dbReference type="SMART" id="SM00768">
    <property type="entry name" value="X8"/>
    <property type="match status" value="1"/>
</dbReference>
<feature type="domain" description="Serine/threonine-protein kinase haspin C-terminal" evidence="27">
    <location>
        <begin position="426"/>
        <end position="508"/>
    </location>
</feature>
<dbReference type="GO" id="GO:0072354">
    <property type="term" value="F:histone H3T3 kinase activity"/>
    <property type="evidence" value="ECO:0007669"/>
    <property type="project" value="TreeGrafter"/>
</dbReference>
<proteinExistence type="inferred from homology"/>
<dbReference type="InterPro" id="IPR000490">
    <property type="entry name" value="Glyco_hydro_17"/>
</dbReference>
<reference evidence="28 29" key="1">
    <citation type="submission" date="2019-09" db="EMBL/GenBank/DDBJ databases">
        <authorList>
            <person name="Ou C."/>
        </authorList>
    </citation>
    <scope>NUCLEOTIDE SEQUENCE [LARGE SCALE GENOMIC DNA]</scope>
    <source>
        <strain evidence="28">S2</strain>
        <tissue evidence="28">Leaf</tissue>
    </source>
</reference>
<evidence type="ECO:0000256" key="10">
    <source>
        <dbReference type="ARBA" id="ARBA00022729"/>
    </source>
</evidence>
<evidence type="ECO:0000256" key="12">
    <source>
        <dbReference type="ARBA" id="ARBA00022777"/>
    </source>
</evidence>
<dbReference type="GO" id="GO:0035556">
    <property type="term" value="P:intracellular signal transduction"/>
    <property type="evidence" value="ECO:0007669"/>
    <property type="project" value="TreeGrafter"/>
</dbReference>
<keyword evidence="19" id="KW-0326">Glycosidase</keyword>
<evidence type="ECO:0000256" key="13">
    <source>
        <dbReference type="ARBA" id="ARBA00022801"/>
    </source>
</evidence>
<evidence type="ECO:0000256" key="23">
    <source>
        <dbReference type="ARBA" id="ARBA00048679"/>
    </source>
</evidence>
<feature type="region of interest" description="Disordered" evidence="25">
    <location>
        <begin position="1012"/>
        <end position="1165"/>
    </location>
</feature>
<evidence type="ECO:0000259" key="26">
    <source>
        <dbReference type="SMART" id="SM00768"/>
    </source>
</evidence>
<keyword evidence="7" id="KW-0723">Serine/threonine-protein kinase</keyword>
<comment type="catalytic activity">
    <reaction evidence="1">
        <text>Hydrolysis of (1-&gt;3)-beta-D-glucosidic linkages in (1-&gt;3)-beta-D-glucans.</text>
        <dbReference type="EC" id="3.2.1.39"/>
    </reaction>
</comment>
<dbReference type="Pfam" id="PF07983">
    <property type="entry name" value="X8"/>
    <property type="match status" value="1"/>
</dbReference>
<feature type="compositionally biased region" description="Polar residues" evidence="25">
    <location>
        <begin position="848"/>
        <end position="858"/>
    </location>
</feature>
<dbReference type="FunFam" id="1.20.58.1040:FF:000001">
    <property type="entry name" value="Glucan endo-1,3-beta-glucosidase 4"/>
    <property type="match status" value="1"/>
</dbReference>
<comment type="caution">
    <text evidence="28">The sequence shown here is derived from an EMBL/GenBank/DDBJ whole genome shotgun (WGS) entry which is preliminary data.</text>
</comment>
<evidence type="ECO:0000256" key="9">
    <source>
        <dbReference type="ARBA" id="ARBA00022679"/>
    </source>
</evidence>
<keyword evidence="15" id="KW-0472">Membrane</keyword>
<feature type="region of interest" description="Disordered" evidence="25">
    <location>
        <begin position="1"/>
        <end position="28"/>
    </location>
</feature>
<dbReference type="GO" id="GO:0042973">
    <property type="term" value="F:glucan endo-1,3-beta-D-glucosidase activity"/>
    <property type="evidence" value="ECO:0007669"/>
    <property type="project" value="UniProtKB-EC"/>
</dbReference>
<dbReference type="GO" id="GO:0098552">
    <property type="term" value="C:side of membrane"/>
    <property type="evidence" value="ECO:0007669"/>
    <property type="project" value="UniProtKB-KW"/>
</dbReference>
<feature type="compositionally biased region" description="Pro residues" evidence="25">
    <location>
        <begin position="869"/>
        <end position="881"/>
    </location>
</feature>
<dbReference type="InterPro" id="IPR017853">
    <property type="entry name" value="GH"/>
</dbReference>
<evidence type="ECO:0000259" key="27">
    <source>
        <dbReference type="SMART" id="SM01331"/>
    </source>
</evidence>
<dbReference type="PANTHER" id="PTHR24419:SF18">
    <property type="entry name" value="SERINE_THREONINE-PROTEIN KINASE HASPIN"/>
    <property type="match status" value="1"/>
</dbReference>
<dbReference type="GO" id="GO:0000278">
    <property type="term" value="P:mitotic cell cycle"/>
    <property type="evidence" value="ECO:0007669"/>
    <property type="project" value="TreeGrafter"/>
</dbReference>
<comment type="similarity">
    <text evidence="3 24">Belongs to the glycosyl hydrolase 17 family.</text>
</comment>
<feature type="compositionally biased region" description="Low complexity" evidence="25">
    <location>
        <begin position="882"/>
        <end position="893"/>
    </location>
</feature>
<evidence type="ECO:0000256" key="2">
    <source>
        <dbReference type="ARBA" id="ARBA00004609"/>
    </source>
</evidence>
<sequence>MCDTVTGRQQQGEAIYRRRKLPEPTQDLEPPYVQNQSLLVFRNLWRAALDAAAGALVRNTSWTRSLSARGRTSIAIGACFENHPPQKEPKRRGKLKEKDPLPKEYLFSSLKKICGKYKFEEEKVYFQEVDAFDLLVESPSPKPTTWVADNPADAAALPKLCSPLDKWLFKKFNFTFVPSSTLSKILQTSAIRPLSLEPVGGRNFTSSSLKTRQNYSKFSSRLPYTQSILDFKSMADAGNDVCEDIEASVKKISLASSSSDSKQLDPFEKINKISEGTFGEAFMAGRGGEKEMLEEVILSRTLNCLRGHDMWQGSYDAALIKEWEDSDEKCGSENDHPKAFPDNQCYVVFVLENGGEHLESFVLLNIDEEFEHRDLHWGNILLSRNDSVTMQFTLEGKHMFIQSFGLVVSIIDSSLSRTSTDLSSYPELFKGQKGDIRSETYRKMKKVTEDCWEISNIISCGLVDILLLKKSFERSSKDERDLRSLKKRLGKYQSAREALNASEGYCLCPPFLLLLLFLSFYERNITATRTLVGFSYHASGNTRVSSPGRTLSFLKQNKINPSQIRVFVEDPRVLSTLSKTGVAVDLYLNERQVENIISSESSPKSWLKTHIMPFISQVDIKSIVAISGNDDTRKSSLPRVLSSLKTLHSILTSLPFDRRIKVSVAFSLSFLENLRRGNERDLHSICSFINEVRSVVIEANIDKELSMGDKFFRSLIEKAGLAHSVLTCSDVPMVLTIKSPAVPNTTEMAQFADKVSKALENETQIASRLVGLYAEVDCMDPEDFAQKELKREEEQIFPSSSRKLLSDLHPKTTSHDAYGSPTIFPTNSTPPLPTNSPYNSPNNVTVPATNPVTITPANPATPVEVSSATPPPSNPVSPPLPVTTTPPTTNPATTYPPPPGGVPSTTPSVTNPITPPATSNAPAVPGQSWCVAKSGAPQAALQAALDYACGMGGIDCSQIQQGGSCYDPNSLQNHASYAFNSYYQKHPVSTSCDFGGVATIVSANPSTGSCIYASSSSSSTPTTPTSNQTTTNPPPPSTIPPPPSTISPPTSPTPNQTTTNPPPPSKIPPPTSTIPPPTSTTPPPTPTRNQTTTNPPPTSTTPPPTLTIPPPTSTPPPAITSFPPPGEGVLGFGTPPSGLNSSNPAPSGTMPEFEPDSRPGFNPGFNTSISTSASLQPSFGCILFGTALVTRNIFLNM</sequence>
<dbReference type="InterPro" id="IPR024604">
    <property type="entry name" value="GSG2_C"/>
</dbReference>
<dbReference type="Gene3D" id="3.20.20.80">
    <property type="entry name" value="Glycosidases"/>
    <property type="match status" value="1"/>
</dbReference>
<name>A0A5N5GL23_9ROSA</name>
<feature type="compositionally biased region" description="Basic and acidic residues" evidence="25">
    <location>
        <begin position="804"/>
        <end position="814"/>
    </location>
</feature>
<comment type="subcellular location">
    <subcellularLocation>
        <location evidence="2">Cell membrane</location>
        <topology evidence="2">Lipid-anchor</topology>
        <topology evidence="2">GPI-anchor</topology>
    </subcellularLocation>
</comment>
<dbReference type="Proteomes" id="UP000327157">
    <property type="component" value="Unassembled WGS sequence"/>
</dbReference>
<evidence type="ECO:0000256" key="4">
    <source>
        <dbReference type="ARBA" id="ARBA00012513"/>
    </source>
</evidence>
<comment type="catalytic activity">
    <reaction evidence="22">
        <text>L-threonyl-[protein] + ATP = O-phospho-L-threonyl-[protein] + ADP + H(+)</text>
        <dbReference type="Rhea" id="RHEA:46608"/>
        <dbReference type="Rhea" id="RHEA-COMP:11060"/>
        <dbReference type="Rhea" id="RHEA-COMP:11605"/>
        <dbReference type="ChEBI" id="CHEBI:15378"/>
        <dbReference type="ChEBI" id="CHEBI:30013"/>
        <dbReference type="ChEBI" id="CHEBI:30616"/>
        <dbReference type="ChEBI" id="CHEBI:61977"/>
        <dbReference type="ChEBI" id="CHEBI:456216"/>
        <dbReference type="EC" id="2.7.11.1"/>
    </reaction>
</comment>
<feature type="compositionally biased region" description="Pro residues" evidence="25">
    <location>
        <begin position="1032"/>
        <end position="1052"/>
    </location>
</feature>
<evidence type="ECO:0000256" key="21">
    <source>
        <dbReference type="ARBA" id="ARBA00033417"/>
    </source>
</evidence>
<feature type="compositionally biased region" description="Polar residues" evidence="25">
    <location>
        <begin position="1137"/>
        <end position="1146"/>
    </location>
</feature>
<dbReference type="Gene3D" id="3.30.200.20">
    <property type="entry name" value="Phosphorylase Kinase, domain 1"/>
    <property type="match status" value="1"/>
</dbReference>
<evidence type="ECO:0000256" key="1">
    <source>
        <dbReference type="ARBA" id="ARBA00000382"/>
    </source>
</evidence>
<dbReference type="GO" id="GO:0005975">
    <property type="term" value="P:carbohydrate metabolic process"/>
    <property type="evidence" value="ECO:0007669"/>
    <property type="project" value="InterPro"/>
</dbReference>
<comment type="catalytic activity">
    <reaction evidence="23">
        <text>L-seryl-[protein] + ATP = O-phospho-L-seryl-[protein] + ADP + H(+)</text>
        <dbReference type="Rhea" id="RHEA:17989"/>
        <dbReference type="Rhea" id="RHEA-COMP:9863"/>
        <dbReference type="Rhea" id="RHEA-COMP:11604"/>
        <dbReference type="ChEBI" id="CHEBI:15378"/>
        <dbReference type="ChEBI" id="CHEBI:29999"/>
        <dbReference type="ChEBI" id="CHEBI:30616"/>
        <dbReference type="ChEBI" id="CHEBI:83421"/>
        <dbReference type="ChEBI" id="CHEBI:456216"/>
        <dbReference type="EC" id="2.7.11.1"/>
    </reaction>
</comment>
<keyword evidence="17" id="KW-0325">Glycoprotein</keyword>
<evidence type="ECO:0000256" key="18">
    <source>
        <dbReference type="ARBA" id="ARBA00023288"/>
    </source>
</evidence>
<keyword evidence="13" id="KW-0378">Hydrolase</keyword>
<dbReference type="PANTHER" id="PTHR24419">
    <property type="entry name" value="INTERLEUKIN-1 RECEPTOR-ASSOCIATED KINASE"/>
    <property type="match status" value="1"/>
</dbReference>
<keyword evidence="16" id="KW-1015">Disulfide bond</keyword>
<keyword evidence="6" id="KW-1003">Cell membrane</keyword>
<keyword evidence="18" id="KW-0449">Lipoprotein</keyword>
<keyword evidence="8" id="KW-0336">GPI-anchor</keyword>
<dbReference type="Pfam" id="PF12330">
    <property type="entry name" value="Haspin_kinase"/>
    <property type="match status" value="1"/>
</dbReference>
<dbReference type="EC" id="2.7.11.1" evidence="4"/>
<dbReference type="AlphaFoldDB" id="A0A5N5GL23"/>
<dbReference type="Pfam" id="PF00332">
    <property type="entry name" value="Glyco_hydro_17"/>
    <property type="match status" value="1"/>
</dbReference>
<dbReference type="SMART" id="SM01331">
    <property type="entry name" value="DUF3635"/>
    <property type="match status" value="1"/>
</dbReference>
<feature type="compositionally biased region" description="Low complexity" evidence="25">
    <location>
        <begin position="1014"/>
        <end position="1031"/>
    </location>
</feature>